<feature type="compositionally biased region" description="Polar residues" evidence="1">
    <location>
        <begin position="814"/>
        <end position="823"/>
    </location>
</feature>
<feature type="compositionally biased region" description="Low complexity" evidence="1">
    <location>
        <begin position="186"/>
        <end position="199"/>
    </location>
</feature>
<feature type="region of interest" description="Disordered" evidence="1">
    <location>
        <begin position="276"/>
        <end position="407"/>
    </location>
</feature>
<reference evidence="2" key="1">
    <citation type="submission" date="2021-01" db="EMBL/GenBank/DDBJ databases">
        <authorList>
            <person name="Kaushik A."/>
        </authorList>
    </citation>
    <scope>NUCLEOTIDE SEQUENCE</scope>
    <source>
        <strain evidence="2">AG3-T5</strain>
    </source>
</reference>
<protein>
    <recommendedName>
        <fullName evidence="4">Telomere replication protein EST3</fullName>
    </recommendedName>
</protein>
<gene>
    <name evidence="2" type="ORF">RDB_LOCUS33484</name>
</gene>
<feature type="region of interest" description="Disordered" evidence="1">
    <location>
        <begin position="185"/>
        <end position="223"/>
    </location>
</feature>
<name>A0A8H3AAI9_9AGAM</name>
<dbReference type="AlphaFoldDB" id="A0A8H3AAI9"/>
<feature type="compositionally biased region" description="Polar residues" evidence="1">
    <location>
        <begin position="282"/>
        <end position="315"/>
    </location>
</feature>
<feature type="compositionally biased region" description="Low complexity" evidence="1">
    <location>
        <begin position="521"/>
        <end position="542"/>
    </location>
</feature>
<dbReference type="Proteomes" id="UP000663841">
    <property type="component" value="Unassembled WGS sequence"/>
</dbReference>
<feature type="compositionally biased region" description="Basic and acidic residues" evidence="1">
    <location>
        <begin position="886"/>
        <end position="901"/>
    </location>
</feature>
<evidence type="ECO:0000313" key="2">
    <source>
        <dbReference type="EMBL" id="CAE6416024.1"/>
    </source>
</evidence>
<feature type="region of interest" description="Disordered" evidence="1">
    <location>
        <begin position="722"/>
        <end position="749"/>
    </location>
</feature>
<feature type="compositionally biased region" description="Polar residues" evidence="1">
    <location>
        <begin position="509"/>
        <end position="520"/>
    </location>
</feature>
<feature type="compositionally biased region" description="Polar residues" evidence="1">
    <location>
        <begin position="840"/>
        <end position="849"/>
    </location>
</feature>
<feature type="compositionally biased region" description="Basic and acidic residues" evidence="1">
    <location>
        <begin position="586"/>
        <end position="612"/>
    </location>
</feature>
<evidence type="ECO:0000313" key="3">
    <source>
        <dbReference type="Proteomes" id="UP000663841"/>
    </source>
</evidence>
<feature type="region of interest" description="Disordered" evidence="1">
    <location>
        <begin position="436"/>
        <end position="665"/>
    </location>
</feature>
<feature type="compositionally biased region" description="Polar residues" evidence="1">
    <location>
        <begin position="214"/>
        <end position="223"/>
    </location>
</feature>
<dbReference type="EMBL" id="CAJMWW010000069">
    <property type="protein sequence ID" value="CAE6416024.1"/>
    <property type="molecule type" value="Genomic_DNA"/>
</dbReference>
<comment type="caution">
    <text evidence="2">The sequence shown here is derived from an EMBL/GenBank/DDBJ whole genome shotgun (WGS) entry which is preliminary data.</text>
</comment>
<accession>A0A8H3AAI9</accession>
<feature type="compositionally biased region" description="Basic and acidic residues" evidence="1">
    <location>
        <begin position="730"/>
        <end position="741"/>
    </location>
</feature>
<feature type="region of interest" description="Disordered" evidence="1">
    <location>
        <begin position="795"/>
        <end position="902"/>
    </location>
</feature>
<organism evidence="2 3">
    <name type="scientific">Rhizoctonia solani</name>
    <dbReference type="NCBI Taxonomy" id="456999"/>
    <lineage>
        <taxon>Eukaryota</taxon>
        <taxon>Fungi</taxon>
        <taxon>Dikarya</taxon>
        <taxon>Basidiomycota</taxon>
        <taxon>Agaricomycotina</taxon>
        <taxon>Agaricomycetes</taxon>
        <taxon>Cantharellales</taxon>
        <taxon>Ceratobasidiaceae</taxon>
        <taxon>Rhizoctonia</taxon>
    </lineage>
</organism>
<feature type="compositionally biased region" description="Basic and acidic residues" evidence="1">
    <location>
        <begin position="645"/>
        <end position="665"/>
    </location>
</feature>
<sequence>MSESLGKPWIESSVVEILVDHGHELPSPPKLQGRAQIVKFLTFRDEIGDSGQPKDRTKILWAEITDGEWIMPVRIANEATNKLEDEYKCALTSYRRGFFTLKAAVSFDFLPTQIKSHKQPPLKQLLLDIVELHYIAGAGSGTPVATHAAVLQKTPAFSKWERALNTDRHTLTNLQAQERIVKNVLRSSKANSRRSNATKASKKPSKAPIKTSAQSVTPQLSTNDVKRDWQEGWFGKRHKLHGLDYIPPLEGFEPTADQQAKFEAILERIKAATPTHLYDPTNMDNNSSVPDRSGISSTFRSSQVIRPSQVVSSTPVDARLSRSKPLGSQLRTPAAADEPVNVSSEAESNGDDSDSDYTPVRSQQAPKPVVNQTNRVEHFRSHIPTPRPSDPRADEGHEEVSPGVEDNPRLLEADDAIIEQVLSQALASVDQRRGAPTVLVPDSDPPNPSQHPTQMRYSSPWDCEDGSPSEHVISYSQEATRASPTKGKRRLGSTLLSPSRSILDASHSEPMSSQPFDQVTSSARQQGSSGQGESQPSAAASLPSPPPEDLNGHKVNMHQLEPASGFPPNETICLTPNLPRSLTVAPRRDPKEGLKEQEGESFETRPKADRATSRKRRLSRSPDDDAPRAQLPQELALSHGGKPITDNKRRRLDDSHVPTLTHKDTPLQLSIAREGSVNEPRALPNTTKATTINNRTEVIPHDHEAWANPSWMNNAPVPKQVKFSSTRAPRASDARPLDKPQARRAPRPSTGLRILQPAFHYPTQIVERAPSPEFPLVTASQFADADEDFGVASFKVEPPTPARPMNKLVASRPRVSNTVQSRPTLRGQPAVSIPGPSKQARASSTTVGNSARVAPDRERAVRNGGRNSEGQRQPEKSNRSLTVHHPTSDNDLTNREVRPEDSAAVAAQSLPNTTARQPYLGGFQPSTAVDLPRKYQWTWENWLEVTKDAYSFWLE</sequence>
<evidence type="ECO:0000256" key="1">
    <source>
        <dbReference type="SAM" id="MobiDB-lite"/>
    </source>
</evidence>
<feature type="compositionally biased region" description="Polar residues" evidence="1">
    <location>
        <begin position="474"/>
        <end position="483"/>
    </location>
</feature>
<feature type="compositionally biased region" description="Polar residues" evidence="1">
    <location>
        <begin position="360"/>
        <end position="374"/>
    </location>
</feature>
<proteinExistence type="predicted"/>
<evidence type="ECO:0008006" key="4">
    <source>
        <dbReference type="Google" id="ProtNLM"/>
    </source>
</evidence>
<feature type="compositionally biased region" description="Basic and acidic residues" evidence="1">
    <location>
        <begin position="389"/>
        <end position="407"/>
    </location>
</feature>